<comment type="caution">
    <text evidence="7">The sequence shown here is derived from an EMBL/GenBank/DDBJ whole genome shotgun (WGS) entry which is preliminary data.</text>
</comment>
<name>A0A3P1B2M7_9FLAO</name>
<dbReference type="RefSeq" id="WP_124899003.1">
    <property type="nucleotide sequence ID" value="NZ_RQTJ01000009.1"/>
</dbReference>
<evidence type="ECO:0000256" key="5">
    <source>
        <dbReference type="ARBA" id="ARBA00035201"/>
    </source>
</evidence>
<protein>
    <recommendedName>
        <fullName evidence="5 6">Large ribosomal subunit protein uL13</fullName>
    </recommendedName>
</protein>
<dbReference type="GO" id="GO:0003735">
    <property type="term" value="F:structural constituent of ribosome"/>
    <property type="evidence" value="ECO:0007669"/>
    <property type="project" value="InterPro"/>
</dbReference>
<dbReference type="GO" id="GO:0017148">
    <property type="term" value="P:negative regulation of translation"/>
    <property type="evidence" value="ECO:0007669"/>
    <property type="project" value="TreeGrafter"/>
</dbReference>
<dbReference type="GO" id="GO:0006412">
    <property type="term" value="P:translation"/>
    <property type="evidence" value="ECO:0007669"/>
    <property type="project" value="UniProtKB-UniRule"/>
</dbReference>
<keyword evidence="3 6" id="KW-0689">Ribosomal protein</keyword>
<dbReference type="GO" id="GO:0003729">
    <property type="term" value="F:mRNA binding"/>
    <property type="evidence" value="ECO:0007669"/>
    <property type="project" value="UniProtKB-ARBA"/>
</dbReference>
<gene>
    <name evidence="6" type="primary">rplM</name>
    <name evidence="7" type="ORF">EG242_06055</name>
</gene>
<dbReference type="FunFam" id="3.90.1180.10:FF:000001">
    <property type="entry name" value="50S ribosomal protein L13"/>
    <property type="match status" value="1"/>
</dbReference>
<proteinExistence type="inferred from homology"/>
<dbReference type="PIRSF" id="PIRSF002181">
    <property type="entry name" value="Ribosomal_L13"/>
    <property type="match status" value="1"/>
</dbReference>
<accession>A0A3P1B2M7</accession>
<comment type="similarity">
    <text evidence="1 6">Belongs to the universal ribosomal protein uL13 family.</text>
</comment>
<dbReference type="PANTHER" id="PTHR11545:SF2">
    <property type="entry name" value="LARGE RIBOSOMAL SUBUNIT PROTEIN UL13M"/>
    <property type="match status" value="1"/>
</dbReference>
<dbReference type="HAMAP" id="MF_01366">
    <property type="entry name" value="Ribosomal_uL13"/>
    <property type="match status" value="1"/>
</dbReference>
<organism evidence="7 8">
    <name type="scientific">Paenimyroides viscosum</name>
    <dbReference type="NCBI Taxonomy" id="2488729"/>
    <lineage>
        <taxon>Bacteria</taxon>
        <taxon>Pseudomonadati</taxon>
        <taxon>Bacteroidota</taxon>
        <taxon>Flavobacteriia</taxon>
        <taxon>Flavobacteriales</taxon>
        <taxon>Flavobacteriaceae</taxon>
        <taxon>Paenimyroides</taxon>
    </lineage>
</organism>
<comment type="function">
    <text evidence="6">This protein is one of the early assembly proteins of the 50S ribosomal subunit, although it is not seen to bind rRNA by itself. It is important during the early stages of 50S assembly.</text>
</comment>
<keyword evidence="4 6" id="KW-0687">Ribonucleoprotein</keyword>
<dbReference type="PANTHER" id="PTHR11545">
    <property type="entry name" value="RIBOSOMAL PROTEIN L13"/>
    <property type="match status" value="1"/>
</dbReference>
<dbReference type="OrthoDB" id="9801330at2"/>
<dbReference type="Proteomes" id="UP000268372">
    <property type="component" value="Unassembled WGS sequence"/>
</dbReference>
<evidence type="ECO:0000256" key="4">
    <source>
        <dbReference type="ARBA" id="ARBA00023274"/>
    </source>
</evidence>
<evidence type="ECO:0000313" key="7">
    <source>
        <dbReference type="EMBL" id="RRA95417.1"/>
    </source>
</evidence>
<dbReference type="EMBL" id="RQTJ01000009">
    <property type="protein sequence ID" value="RRA95417.1"/>
    <property type="molecule type" value="Genomic_DNA"/>
</dbReference>
<dbReference type="SUPFAM" id="SSF52161">
    <property type="entry name" value="Ribosomal protein L13"/>
    <property type="match status" value="1"/>
</dbReference>
<dbReference type="Pfam" id="PF00572">
    <property type="entry name" value="Ribosomal_L13"/>
    <property type="match status" value="1"/>
</dbReference>
<dbReference type="InterPro" id="IPR005822">
    <property type="entry name" value="Ribosomal_uL13"/>
</dbReference>
<dbReference type="GO" id="GO:0022625">
    <property type="term" value="C:cytosolic large ribosomal subunit"/>
    <property type="evidence" value="ECO:0007669"/>
    <property type="project" value="TreeGrafter"/>
</dbReference>
<dbReference type="NCBIfam" id="TIGR01066">
    <property type="entry name" value="rplM_bact"/>
    <property type="match status" value="1"/>
</dbReference>
<dbReference type="InterPro" id="IPR036899">
    <property type="entry name" value="Ribosomal_uL13_sf"/>
</dbReference>
<dbReference type="CDD" id="cd00392">
    <property type="entry name" value="Ribosomal_L13"/>
    <property type="match status" value="1"/>
</dbReference>
<evidence type="ECO:0000256" key="2">
    <source>
        <dbReference type="ARBA" id="ARBA00011838"/>
    </source>
</evidence>
<evidence type="ECO:0000256" key="3">
    <source>
        <dbReference type="ARBA" id="ARBA00022980"/>
    </source>
</evidence>
<dbReference type="AlphaFoldDB" id="A0A3P1B2M7"/>
<reference evidence="7 8" key="1">
    <citation type="submission" date="2018-11" db="EMBL/GenBank/DDBJ databases">
        <title>Flavobacterium sp. nov., YIM 102796 draft genome.</title>
        <authorList>
            <person name="Li G."/>
            <person name="Jiang Y."/>
        </authorList>
    </citation>
    <scope>NUCLEOTIDE SEQUENCE [LARGE SCALE GENOMIC DNA]</scope>
    <source>
        <strain evidence="7 8">YIM 102796</strain>
    </source>
</reference>
<keyword evidence="8" id="KW-1185">Reference proteome</keyword>
<comment type="subunit">
    <text evidence="2 6">Part of the 50S ribosomal subunit.</text>
</comment>
<evidence type="ECO:0000313" key="8">
    <source>
        <dbReference type="Proteomes" id="UP000268372"/>
    </source>
</evidence>
<dbReference type="InterPro" id="IPR005823">
    <property type="entry name" value="Ribosomal_uL13_bac-type"/>
</dbReference>
<evidence type="ECO:0000256" key="6">
    <source>
        <dbReference type="HAMAP-Rule" id="MF_01366"/>
    </source>
</evidence>
<sequence length="151" mass="16673">MESLSYKTVSANKATVQKEWVVVDADGHNLGRLASKVAMILRGKYKPSYTPHVDCGDNVIIINAEKINLTGNKLNDKTYIRHTGYPGGQRELTAKVMQQKNPALLVEKAVKGMLPKNKLGAQLFRNLNVNVGSAHNHEAQKPKTVNLNDLK</sequence>
<dbReference type="Gene3D" id="3.90.1180.10">
    <property type="entry name" value="Ribosomal protein L13"/>
    <property type="match status" value="1"/>
</dbReference>
<evidence type="ECO:0000256" key="1">
    <source>
        <dbReference type="ARBA" id="ARBA00006227"/>
    </source>
</evidence>